<name>A0ABM4UTM7_COFAR</name>
<sequence>MDKFVVLIISALLLTGSVGAMDDWKEGKEAIHVGGKVLCQDCTEGWKQWIDGAKPLQGCKVSVTCLDDRSRVMYYGSDLTDEAGDFDMIINKYINGKAVNAENCFLRLVSSPDPVCNVATDFAGGKTGVKLHRPTVVYRDVIKYVLGPFYYTTPMCDEPDATATNNGDDGSSDEDAKDSNAWI</sequence>
<dbReference type="Pfam" id="PF01190">
    <property type="entry name" value="Pollen_Ole_e_1"/>
    <property type="match status" value="1"/>
</dbReference>
<keyword evidence="4" id="KW-1185">Reference proteome</keyword>
<feature type="signal peptide" evidence="3">
    <location>
        <begin position="1"/>
        <end position="20"/>
    </location>
</feature>
<evidence type="ECO:0000256" key="3">
    <source>
        <dbReference type="SAM" id="SignalP"/>
    </source>
</evidence>
<evidence type="ECO:0000256" key="1">
    <source>
        <dbReference type="ARBA" id="ARBA00022729"/>
    </source>
</evidence>
<evidence type="ECO:0000256" key="2">
    <source>
        <dbReference type="SAM" id="MobiDB-lite"/>
    </source>
</evidence>
<proteinExistence type="predicted"/>
<dbReference type="RefSeq" id="XP_071910638.1">
    <property type="nucleotide sequence ID" value="XM_072054537.1"/>
</dbReference>
<feature type="region of interest" description="Disordered" evidence="2">
    <location>
        <begin position="161"/>
        <end position="183"/>
    </location>
</feature>
<gene>
    <name evidence="5" type="primary">LOC140009340</name>
</gene>
<feature type="chain" id="PRO_5046057524" evidence="3">
    <location>
        <begin position="21"/>
        <end position="183"/>
    </location>
</feature>
<accession>A0ABM4UTM7</accession>
<dbReference type="PANTHER" id="PTHR33470:SF29">
    <property type="entry name" value="POLLEN OLE E 1 ALLERGEN AND EXTENSIN FAMILY PROTEIN"/>
    <property type="match status" value="1"/>
</dbReference>
<keyword evidence="1 3" id="KW-0732">Signal</keyword>
<dbReference type="GeneID" id="140009340"/>
<organism evidence="4 5">
    <name type="scientific">Coffea arabica</name>
    <name type="common">Arabian coffee</name>
    <dbReference type="NCBI Taxonomy" id="13443"/>
    <lineage>
        <taxon>Eukaryota</taxon>
        <taxon>Viridiplantae</taxon>
        <taxon>Streptophyta</taxon>
        <taxon>Embryophyta</taxon>
        <taxon>Tracheophyta</taxon>
        <taxon>Spermatophyta</taxon>
        <taxon>Magnoliopsida</taxon>
        <taxon>eudicotyledons</taxon>
        <taxon>Gunneridae</taxon>
        <taxon>Pentapetalae</taxon>
        <taxon>asterids</taxon>
        <taxon>lamiids</taxon>
        <taxon>Gentianales</taxon>
        <taxon>Rubiaceae</taxon>
        <taxon>Ixoroideae</taxon>
        <taxon>Gardenieae complex</taxon>
        <taxon>Bertiereae - Coffeeae clade</taxon>
        <taxon>Coffeeae</taxon>
        <taxon>Coffea</taxon>
    </lineage>
</organism>
<evidence type="ECO:0000313" key="4">
    <source>
        <dbReference type="Proteomes" id="UP001652660"/>
    </source>
</evidence>
<dbReference type="Proteomes" id="UP001652660">
    <property type="component" value="Chromosome 6e"/>
</dbReference>
<evidence type="ECO:0000313" key="5">
    <source>
        <dbReference type="RefSeq" id="XP_071910638.1"/>
    </source>
</evidence>
<protein>
    <submittedName>
        <fullName evidence="5">Pistil-specific extensin-like protein</fullName>
    </submittedName>
</protein>
<dbReference type="PANTHER" id="PTHR33470">
    <property type="entry name" value="OS01G0164075 PROTEIN"/>
    <property type="match status" value="1"/>
</dbReference>
<reference evidence="5" key="1">
    <citation type="submission" date="2025-08" db="UniProtKB">
        <authorList>
            <consortium name="RefSeq"/>
        </authorList>
    </citation>
    <scope>IDENTIFICATION</scope>
    <source>
        <tissue evidence="5">Leaves</tissue>
    </source>
</reference>